<dbReference type="AlphaFoldDB" id="A0A6L9XTK8"/>
<evidence type="ECO:0000256" key="1">
    <source>
        <dbReference type="ARBA" id="ARBA00004651"/>
    </source>
</evidence>
<evidence type="ECO:0000256" key="6">
    <source>
        <dbReference type="ARBA" id="ARBA00022989"/>
    </source>
</evidence>
<evidence type="ECO:0000256" key="9">
    <source>
        <dbReference type="SAM" id="Phobius"/>
    </source>
</evidence>
<comment type="similarity">
    <text evidence="8">Belongs to the binding-protein-dependent transport system permease family. LivHM subfamily.</text>
</comment>
<keyword evidence="5" id="KW-0029">Amino-acid transport</keyword>
<feature type="transmembrane region" description="Helical" evidence="9">
    <location>
        <begin position="137"/>
        <end position="161"/>
    </location>
</feature>
<keyword evidence="2" id="KW-0813">Transport</keyword>
<evidence type="ECO:0000256" key="3">
    <source>
        <dbReference type="ARBA" id="ARBA00022475"/>
    </source>
</evidence>
<accession>A0A6L9XTK8</accession>
<evidence type="ECO:0000256" key="7">
    <source>
        <dbReference type="ARBA" id="ARBA00023136"/>
    </source>
</evidence>
<organism evidence="10 11">
    <name type="scientific">Leifsonia tongyongensis</name>
    <dbReference type="NCBI Taxonomy" id="1268043"/>
    <lineage>
        <taxon>Bacteria</taxon>
        <taxon>Bacillati</taxon>
        <taxon>Actinomycetota</taxon>
        <taxon>Actinomycetes</taxon>
        <taxon>Micrococcales</taxon>
        <taxon>Microbacteriaceae</taxon>
        <taxon>Leifsonia</taxon>
    </lineage>
</organism>
<feature type="transmembrane region" description="Helical" evidence="9">
    <location>
        <begin position="224"/>
        <end position="253"/>
    </location>
</feature>
<dbReference type="PANTHER" id="PTHR11795">
    <property type="entry name" value="BRANCHED-CHAIN AMINO ACID TRANSPORT SYSTEM PERMEASE PROTEIN LIVH"/>
    <property type="match status" value="1"/>
</dbReference>
<evidence type="ECO:0000313" key="10">
    <source>
        <dbReference type="EMBL" id="NEN04703.1"/>
    </source>
</evidence>
<dbReference type="EMBL" id="JAAGWY010000001">
    <property type="protein sequence ID" value="NEN04703.1"/>
    <property type="molecule type" value="Genomic_DNA"/>
</dbReference>
<proteinExistence type="inferred from homology"/>
<feature type="transmembrane region" description="Helical" evidence="9">
    <location>
        <begin position="96"/>
        <end position="117"/>
    </location>
</feature>
<dbReference type="Pfam" id="PF02653">
    <property type="entry name" value="BPD_transp_2"/>
    <property type="match status" value="1"/>
</dbReference>
<feature type="transmembrane region" description="Helical" evidence="9">
    <location>
        <begin position="62"/>
        <end position="84"/>
    </location>
</feature>
<sequence>MSELLLATGFGLVVASVLALSAVGLSLQFGITNYINFAYGDFMAVGAYVAWTLNTGPLHANIWVAMLAGGLSVGILAVLLNRFLLAPFARRFQKLFYILIVTFGLSLILLNLVSSIWGTEVLHYDVSNQTPFHVGPFLFTTDQLVVIFIALVVMVLIHLMLTMTRLGKSMRAMSDNSTLAMTSGVDTKRITTLTWFMSGVLAGIGGTILGLTQASITPGSGETFLFVIFAAVIVGGVGSIYGAMVGAVIVGLATELSALVIDPSYKLDVAFVVLILALLFRPNGLFARPGKA</sequence>
<comment type="caution">
    <text evidence="10">The sequence shown here is derived from an EMBL/GenBank/DDBJ whole genome shotgun (WGS) entry which is preliminary data.</text>
</comment>
<keyword evidence="3" id="KW-1003">Cell membrane</keyword>
<dbReference type="InterPro" id="IPR052157">
    <property type="entry name" value="BCAA_transport_permease"/>
</dbReference>
<dbReference type="RefSeq" id="WP_163287804.1">
    <property type="nucleotide sequence ID" value="NZ_JAAGWY010000001.1"/>
</dbReference>
<dbReference type="PANTHER" id="PTHR11795:SF445">
    <property type="entry name" value="AMINO ACID ABC TRANSPORTER PERMEASE PROTEIN"/>
    <property type="match status" value="1"/>
</dbReference>
<feature type="transmembrane region" description="Helical" evidence="9">
    <location>
        <begin position="193"/>
        <end position="212"/>
    </location>
</feature>
<keyword evidence="11" id="KW-1185">Reference proteome</keyword>
<keyword evidence="4 9" id="KW-0812">Transmembrane</keyword>
<comment type="subcellular location">
    <subcellularLocation>
        <location evidence="1">Cell membrane</location>
        <topology evidence="1">Multi-pass membrane protein</topology>
    </subcellularLocation>
</comment>
<evidence type="ECO:0000256" key="8">
    <source>
        <dbReference type="ARBA" id="ARBA00037998"/>
    </source>
</evidence>
<reference evidence="10 11" key="1">
    <citation type="journal article" date="2014" name="J. Microbiol.">
        <title>Diaminobutyricibacter tongyongensis gen. nov., sp. nov. and Homoserinibacter gongjuensis gen. nov., sp. nov. belong to the family Microbacteriaceae.</title>
        <authorList>
            <person name="Kim S.J."/>
            <person name="Ahn J.H."/>
            <person name="Weon H.Y."/>
            <person name="Hamada M."/>
            <person name="Suzuki K."/>
            <person name="Kwon S.W."/>
        </authorList>
    </citation>
    <scope>NUCLEOTIDE SEQUENCE [LARGE SCALE GENOMIC DNA]</scope>
    <source>
        <strain evidence="10 11">NBRC 108724</strain>
    </source>
</reference>
<dbReference type="GO" id="GO:0005886">
    <property type="term" value="C:plasma membrane"/>
    <property type="evidence" value="ECO:0007669"/>
    <property type="project" value="UniProtKB-SubCell"/>
</dbReference>
<evidence type="ECO:0000256" key="5">
    <source>
        <dbReference type="ARBA" id="ARBA00022970"/>
    </source>
</evidence>
<name>A0A6L9XTK8_9MICO</name>
<protein>
    <submittedName>
        <fullName evidence="10">Branched-chain amino acid ABC transporter permease</fullName>
    </submittedName>
</protein>
<dbReference type="InterPro" id="IPR001851">
    <property type="entry name" value="ABC_transp_permease"/>
</dbReference>
<dbReference type="Proteomes" id="UP000474967">
    <property type="component" value="Unassembled WGS sequence"/>
</dbReference>
<dbReference type="CDD" id="cd06582">
    <property type="entry name" value="TM_PBP1_LivH_like"/>
    <property type="match status" value="1"/>
</dbReference>
<feature type="transmembrane region" description="Helical" evidence="9">
    <location>
        <begin position="265"/>
        <end position="282"/>
    </location>
</feature>
<keyword evidence="6 9" id="KW-1133">Transmembrane helix</keyword>
<evidence type="ECO:0000256" key="4">
    <source>
        <dbReference type="ARBA" id="ARBA00022692"/>
    </source>
</evidence>
<keyword evidence="7 9" id="KW-0472">Membrane</keyword>
<evidence type="ECO:0000313" key="11">
    <source>
        <dbReference type="Proteomes" id="UP000474967"/>
    </source>
</evidence>
<evidence type="ECO:0000256" key="2">
    <source>
        <dbReference type="ARBA" id="ARBA00022448"/>
    </source>
</evidence>
<gene>
    <name evidence="10" type="ORF">G3T36_02355</name>
</gene>
<dbReference type="GO" id="GO:0006865">
    <property type="term" value="P:amino acid transport"/>
    <property type="evidence" value="ECO:0007669"/>
    <property type="project" value="UniProtKB-KW"/>
</dbReference>
<dbReference type="GO" id="GO:0022857">
    <property type="term" value="F:transmembrane transporter activity"/>
    <property type="evidence" value="ECO:0007669"/>
    <property type="project" value="InterPro"/>
</dbReference>